<proteinExistence type="predicted"/>
<evidence type="ECO:0000256" key="1">
    <source>
        <dbReference type="SAM" id="Phobius"/>
    </source>
</evidence>
<dbReference type="RefSeq" id="WP_093366274.1">
    <property type="nucleotide sequence ID" value="NZ_FOZZ01000008.1"/>
</dbReference>
<name>A0A1I6U9K9_9SPHI</name>
<keyword evidence="3" id="KW-1185">Reference proteome</keyword>
<dbReference type="AlphaFoldDB" id="A0A1I6U9K9"/>
<reference evidence="2 3" key="1">
    <citation type="submission" date="2016-10" db="EMBL/GenBank/DDBJ databases">
        <authorList>
            <person name="de Groot N.N."/>
        </authorList>
    </citation>
    <scope>NUCLEOTIDE SEQUENCE [LARGE SCALE GENOMIC DNA]</scope>
    <source>
        <strain evidence="2 3">DSM 22789</strain>
    </source>
</reference>
<keyword evidence="1" id="KW-0812">Transmembrane</keyword>
<protein>
    <submittedName>
        <fullName evidence="2">Uncharacterized protein</fullName>
    </submittedName>
</protein>
<dbReference type="Proteomes" id="UP000198785">
    <property type="component" value="Unassembled WGS sequence"/>
</dbReference>
<dbReference type="EMBL" id="FOZZ01000008">
    <property type="protein sequence ID" value="SFS98101.1"/>
    <property type="molecule type" value="Genomic_DNA"/>
</dbReference>
<dbReference type="OrthoDB" id="638838at2"/>
<keyword evidence="1" id="KW-1133">Transmembrane helix</keyword>
<feature type="transmembrane region" description="Helical" evidence="1">
    <location>
        <begin position="102"/>
        <end position="120"/>
    </location>
</feature>
<evidence type="ECO:0000313" key="3">
    <source>
        <dbReference type="Proteomes" id="UP000198785"/>
    </source>
</evidence>
<sequence>MTKNRKKKSVYLSPQKQDAAQFKAFCLRLQTISEKMVGPGYFELIPLFSLKLMFMKRYPRLTVNLDNGVIVGKEEQLAYKKMFASRLKYPGVDTLRGEKIEYMFFFSEVLLLVTFIEYISPQYIKEYDILQSVFKPYFVEGEWFATALYRATGFLSFENCGHYDMYKGTVQFDLSNLLMYEGRGINEITLVRIKNNLDTIELNGIKRPIAQLGQVPFIKGKPISWVMIRPDQLGLTDVKDNSPKPIFVQQHALRRLEERALCGSGHLQIIIAHIFSAGTPHFIVGKEHILLECKFVSHKIGYFVISFLGDKWLLRTFLFLTNEGTPEGDKLKELTALDREDKKYLEIDRMDAFLKYDIENDQRLKDIFMAAGCQSLFGYAKLFARKEGEIGNAEHIAQYFLIN</sequence>
<evidence type="ECO:0000313" key="2">
    <source>
        <dbReference type="EMBL" id="SFS98101.1"/>
    </source>
</evidence>
<accession>A0A1I6U9K9</accession>
<gene>
    <name evidence="2" type="ORF">SAMN05660206_10870</name>
</gene>
<organism evidence="2 3">
    <name type="scientific">Sphingobacterium wenxiniae</name>
    <dbReference type="NCBI Taxonomy" id="683125"/>
    <lineage>
        <taxon>Bacteria</taxon>
        <taxon>Pseudomonadati</taxon>
        <taxon>Bacteroidota</taxon>
        <taxon>Sphingobacteriia</taxon>
        <taxon>Sphingobacteriales</taxon>
        <taxon>Sphingobacteriaceae</taxon>
        <taxon>Sphingobacterium</taxon>
    </lineage>
</organism>
<keyword evidence="1" id="KW-0472">Membrane</keyword>